<evidence type="ECO:0000313" key="3">
    <source>
        <dbReference type="Proteomes" id="UP000009080"/>
    </source>
</evidence>
<dbReference type="AlphaFoldDB" id="C5BKS4"/>
<dbReference type="InterPro" id="IPR018958">
    <property type="entry name" value="Knr4/Smi1-like_dom"/>
</dbReference>
<dbReference type="Gene3D" id="3.40.1580.10">
    <property type="entry name" value="SMI1/KNR4-like"/>
    <property type="match status" value="1"/>
</dbReference>
<keyword evidence="3" id="KW-1185">Reference proteome</keyword>
<proteinExistence type="predicted"/>
<protein>
    <recommendedName>
        <fullName evidence="1">Knr4/Smi1-like domain-containing protein</fullName>
    </recommendedName>
</protein>
<evidence type="ECO:0000259" key="1">
    <source>
        <dbReference type="SMART" id="SM00860"/>
    </source>
</evidence>
<organism evidence="2 3">
    <name type="scientific">Teredinibacter turnerae (strain ATCC 39867 / T7901)</name>
    <dbReference type="NCBI Taxonomy" id="377629"/>
    <lineage>
        <taxon>Bacteria</taxon>
        <taxon>Pseudomonadati</taxon>
        <taxon>Pseudomonadota</taxon>
        <taxon>Gammaproteobacteria</taxon>
        <taxon>Cellvibrionales</taxon>
        <taxon>Cellvibrionaceae</taxon>
        <taxon>Teredinibacter</taxon>
    </lineage>
</organism>
<dbReference type="eggNOG" id="ENOG50328IV">
    <property type="taxonomic scope" value="Bacteria"/>
</dbReference>
<gene>
    <name evidence="2" type="ordered locus">TERTU_0065</name>
</gene>
<accession>C5BKS4</accession>
<feature type="domain" description="Knr4/Smi1-like" evidence="1">
    <location>
        <begin position="50"/>
        <end position="172"/>
    </location>
</feature>
<dbReference type="HOGENOM" id="CLU_1395243_0_0_6"/>
<dbReference type="KEGG" id="ttu:TERTU_0065"/>
<sequence length="190" mass="21389">MDGYLSMKNVFDPLLHWGRYGEIINEMGTKLIGFAPHIAPKAYINVIYAPLKDAGIVELENRLERGLPVQYKKFLTCSNGLMIFSGSMRVFGLVPLSRTADIHIYNYPSNVIVPNESARIKGIIDSDFVVGYYAEDGSYAVIDGNGGVFRILPQSNDIDREKWASFNDWLSSEILRLDKSYTENNAAHFN</sequence>
<dbReference type="SUPFAM" id="SSF160631">
    <property type="entry name" value="SMI1/KNR4-like"/>
    <property type="match status" value="1"/>
</dbReference>
<dbReference type="Pfam" id="PF09346">
    <property type="entry name" value="SMI1_KNR4"/>
    <property type="match status" value="1"/>
</dbReference>
<dbReference type="STRING" id="377629.TERTU_0065"/>
<dbReference type="SMART" id="SM00860">
    <property type="entry name" value="SMI1_KNR4"/>
    <property type="match status" value="1"/>
</dbReference>
<reference evidence="2 3" key="1">
    <citation type="journal article" date="2009" name="PLoS ONE">
        <title>The complete genome of Teredinibacter turnerae T7901: an intracellular endosymbiont of marine wood-boring bivalves (shipworms).</title>
        <authorList>
            <person name="Yang J.C."/>
            <person name="Madupu R."/>
            <person name="Durkin A.S."/>
            <person name="Ekborg N.A."/>
            <person name="Pedamallu C.S."/>
            <person name="Hostetler J.B."/>
            <person name="Radune D."/>
            <person name="Toms B.S."/>
            <person name="Henrissat B."/>
            <person name="Coutinho P.M."/>
            <person name="Schwarz S."/>
            <person name="Field L."/>
            <person name="Trindade-Silva A.E."/>
            <person name="Soares C.A.G."/>
            <person name="Elshahawi S."/>
            <person name="Hanora A."/>
            <person name="Schmidt E.W."/>
            <person name="Haygood M.G."/>
            <person name="Posfai J."/>
            <person name="Benner J."/>
            <person name="Madinger C."/>
            <person name="Nove J."/>
            <person name="Anton B."/>
            <person name="Chaudhary K."/>
            <person name="Foster J."/>
            <person name="Holman A."/>
            <person name="Kumar S."/>
            <person name="Lessard P.A."/>
            <person name="Luyten Y.A."/>
            <person name="Slatko B."/>
            <person name="Wood N."/>
            <person name="Wu B."/>
            <person name="Teplitski M."/>
            <person name="Mougous J.D."/>
            <person name="Ward N."/>
            <person name="Eisen J.A."/>
            <person name="Badger J.H."/>
            <person name="Distel D.L."/>
        </authorList>
    </citation>
    <scope>NUCLEOTIDE SEQUENCE [LARGE SCALE GENOMIC DNA]</scope>
    <source>
        <strain evidence="3">ATCC 39867 / T7901</strain>
    </source>
</reference>
<evidence type="ECO:0000313" key="2">
    <source>
        <dbReference type="EMBL" id="ACR11224.1"/>
    </source>
</evidence>
<dbReference type="EMBL" id="CP001614">
    <property type="protein sequence ID" value="ACR11224.1"/>
    <property type="molecule type" value="Genomic_DNA"/>
</dbReference>
<dbReference type="InterPro" id="IPR037883">
    <property type="entry name" value="Knr4/Smi1-like_sf"/>
</dbReference>
<dbReference type="Proteomes" id="UP000009080">
    <property type="component" value="Chromosome"/>
</dbReference>
<name>C5BKS4_TERTT</name>